<dbReference type="RefSeq" id="WP_166639330.1">
    <property type="nucleotide sequence ID" value="NZ_SNYJ01000013.1"/>
</dbReference>
<evidence type="ECO:0000313" key="1">
    <source>
        <dbReference type="EMBL" id="TDQ37414.1"/>
    </source>
</evidence>
<keyword evidence="2" id="KW-1185">Reference proteome</keyword>
<dbReference type="AlphaFoldDB" id="A0A4R6U2S2"/>
<proteinExistence type="predicted"/>
<name>A0A4R6U2S2_9BACI</name>
<accession>A0A4R6U2S2</accession>
<protein>
    <submittedName>
        <fullName evidence="1">Uncharacterized protein</fullName>
    </submittedName>
</protein>
<dbReference type="EMBL" id="SNYJ01000013">
    <property type="protein sequence ID" value="TDQ37414.1"/>
    <property type="molecule type" value="Genomic_DNA"/>
</dbReference>
<evidence type="ECO:0000313" key="2">
    <source>
        <dbReference type="Proteomes" id="UP000295632"/>
    </source>
</evidence>
<dbReference type="Proteomes" id="UP000295632">
    <property type="component" value="Unassembled WGS sequence"/>
</dbReference>
<comment type="caution">
    <text evidence="1">The sequence shown here is derived from an EMBL/GenBank/DDBJ whole genome shotgun (WGS) entry which is preliminary data.</text>
</comment>
<gene>
    <name evidence="1" type="ORF">EV213_11348</name>
</gene>
<sequence>MRFYFTVGLGLLGVVLSVGFPELVSCDLWDGVIAGGIVDLLRGQHQTTPSSVQRYLK</sequence>
<reference evidence="1 2" key="1">
    <citation type="submission" date="2019-03" db="EMBL/GenBank/DDBJ databases">
        <title>Genomic Encyclopedia of Type Strains, Phase IV (KMG-IV): sequencing the most valuable type-strain genomes for metagenomic binning, comparative biology and taxonomic classification.</title>
        <authorList>
            <person name="Goeker M."/>
        </authorList>
    </citation>
    <scope>NUCLEOTIDE SEQUENCE [LARGE SCALE GENOMIC DNA]</scope>
    <source>
        <strain evidence="1 2">DSM 28697</strain>
    </source>
</reference>
<organism evidence="1 2">
    <name type="scientific">Aureibacillus halotolerans</name>
    <dbReference type="NCBI Taxonomy" id="1508390"/>
    <lineage>
        <taxon>Bacteria</taxon>
        <taxon>Bacillati</taxon>
        <taxon>Bacillota</taxon>
        <taxon>Bacilli</taxon>
        <taxon>Bacillales</taxon>
        <taxon>Bacillaceae</taxon>
        <taxon>Aureibacillus</taxon>
    </lineage>
</organism>